<dbReference type="Pfam" id="PF00850">
    <property type="entry name" value="Hist_deacetyl"/>
    <property type="match status" value="1"/>
</dbReference>
<evidence type="ECO:0000313" key="3">
    <source>
        <dbReference type="EMBL" id="KAK6734540.1"/>
    </source>
</evidence>
<dbReference type="PRINTS" id="PR01270">
    <property type="entry name" value="HDASUPER"/>
</dbReference>
<feature type="domain" description="Histone deacetylase" evidence="2">
    <location>
        <begin position="26"/>
        <end position="316"/>
    </location>
</feature>
<dbReference type="PANTHER" id="PTHR10625:SF1">
    <property type="entry name" value="HISTONE DEACETYLASE DOMAIN-CONTAINING PROTEIN"/>
    <property type="match status" value="1"/>
</dbReference>
<dbReference type="PANTHER" id="PTHR10625">
    <property type="entry name" value="HISTONE DEACETYLASE HDAC1-RELATED"/>
    <property type="match status" value="1"/>
</dbReference>
<keyword evidence="4" id="KW-1185">Reference proteome</keyword>
<accession>A0ABR1C9Q8</accession>
<evidence type="ECO:0000256" key="1">
    <source>
        <dbReference type="ARBA" id="ARBA00048287"/>
    </source>
</evidence>
<name>A0ABR1C9Q8_NECAM</name>
<gene>
    <name evidence="3" type="primary">Necator_chrII.g5788</name>
    <name evidence="3" type="ORF">RB195_017995</name>
</gene>
<sequence length="504" mass="57874">MSGLPFGFVYDERMLEHKCGYDDTMQERPERMLRIYNRLQQDGLLKGAMKVEARKATDAELMLNHPGDLVRELEELKTDEECEEYCKDKEILWLCSKSAEVARVAAGGTIELVKANIEGRVGNSFAIVRPPGHHAFAKTPQGYCVFNNVAIAAKFATEHLGIKKVAVVDFDYHAGNGTHYCLRGDPQFHFTSFHAFHHGSFWPYSSEFDYNTEYKNTLMFPLNGAMNTECDFVSAFHHILLPMLRTWKPQLVLVSAGFDSGYYDLQREKGQGVKAHGYGHMVRLLNEICPNRIVAVLEGGYYPTNYTEAASMMVRGLQGLPLPNLNLGRLSPAFKETMWNNIVHHSSRYPLLQEWLEKLQANQQKHDLPEYKLPPTYFLGKGMRELYEETKRTRAVRTREWFPDLNIEQKKSCDEAIAAYIKMYDYSVPSSDPSEQFLLEQMTWTERSSVEAFAHSAPICLFFVREFTDFVEGKRKSTMICDRELMAGQCLTRSCEQLFEFAIQ</sequence>
<dbReference type="InterPro" id="IPR000286">
    <property type="entry name" value="HDACs"/>
</dbReference>
<dbReference type="Proteomes" id="UP001303046">
    <property type="component" value="Unassembled WGS sequence"/>
</dbReference>
<evidence type="ECO:0000313" key="4">
    <source>
        <dbReference type="Proteomes" id="UP001303046"/>
    </source>
</evidence>
<dbReference type="EMBL" id="JAVFWL010000002">
    <property type="protein sequence ID" value="KAK6734540.1"/>
    <property type="molecule type" value="Genomic_DNA"/>
</dbReference>
<reference evidence="3 4" key="1">
    <citation type="submission" date="2023-08" db="EMBL/GenBank/DDBJ databases">
        <title>A Necator americanus chromosomal reference genome.</title>
        <authorList>
            <person name="Ilik V."/>
            <person name="Petrzelkova K.J."/>
            <person name="Pardy F."/>
            <person name="Fuh T."/>
            <person name="Niatou-Singa F.S."/>
            <person name="Gouil Q."/>
            <person name="Baker L."/>
            <person name="Ritchie M.E."/>
            <person name="Jex A.R."/>
            <person name="Gazzola D."/>
            <person name="Li H."/>
            <person name="Toshio Fujiwara R."/>
            <person name="Zhan B."/>
            <person name="Aroian R.V."/>
            <person name="Pafco B."/>
            <person name="Schwarz E.M."/>
        </authorList>
    </citation>
    <scope>NUCLEOTIDE SEQUENCE [LARGE SCALE GENOMIC DNA]</scope>
    <source>
        <strain evidence="3 4">Aroian</strain>
        <tissue evidence="3">Whole animal</tissue>
    </source>
</reference>
<dbReference type="Gene3D" id="3.40.800.20">
    <property type="entry name" value="Histone deacetylase domain"/>
    <property type="match status" value="1"/>
</dbReference>
<dbReference type="InterPro" id="IPR023801">
    <property type="entry name" value="His_deacetylse_dom"/>
</dbReference>
<dbReference type="InterPro" id="IPR023696">
    <property type="entry name" value="Ureohydrolase_dom_sf"/>
</dbReference>
<evidence type="ECO:0000259" key="2">
    <source>
        <dbReference type="Pfam" id="PF00850"/>
    </source>
</evidence>
<protein>
    <recommendedName>
        <fullName evidence="2">Histone deacetylase domain-containing protein</fullName>
    </recommendedName>
</protein>
<dbReference type="SUPFAM" id="SSF52768">
    <property type="entry name" value="Arginase/deacetylase"/>
    <property type="match status" value="1"/>
</dbReference>
<comment type="caution">
    <text evidence="3">The sequence shown here is derived from an EMBL/GenBank/DDBJ whole genome shotgun (WGS) entry which is preliminary data.</text>
</comment>
<comment type="catalytic activity">
    <reaction evidence="1">
        <text>N(6)-acetyl-L-lysyl-[histone] + H2O = L-lysyl-[histone] + acetate</text>
        <dbReference type="Rhea" id="RHEA:58196"/>
        <dbReference type="Rhea" id="RHEA-COMP:9845"/>
        <dbReference type="Rhea" id="RHEA-COMP:11338"/>
        <dbReference type="ChEBI" id="CHEBI:15377"/>
        <dbReference type="ChEBI" id="CHEBI:29969"/>
        <dbReference type="ChEBI" id="CHEBI:30089"/>
        <dbReference type="ChEBI" id="CHEBI:61930"/>
        <dbReference type="EC" id="3.5.1.98"/>
    </reaction>
</comment>
<proteinExistence type="predicted"/>
<dbReference type="InterPro" id="IPR037138">
    <property type="entry name" value="His_deacetylse_dom_sf"/>
</dbReference>
<organism evidence="3 4">
    <name type="scientific">Necator americanus</name>
    <name type="common">Human hookworm</name>
    <dbReference type="NCBI Taxonomy" id="51031"/>
    <lineage>
        <taxon>Eukaryota</taxon>
        <taxon>Metazoa</taxon>
        <taxon>Ecdysozoa</taxon>
        <taxon>Nematoda</taxon>
        <taxon>Chromadorea</taxon>
        <taxon>Rhabditida</taxon>
        <taxon>Rhabditina</taxon>
        <taxon>Rhabditomorpha</taxon>
        <taxon>Strongyloidea</taxon>
        <taxon>Ancylostomatidae</taxon>
        <taxon>Bunostominae</taxon>
        <taxon>Necator</taxon>
    </lineage>
</organism>